<accession>A0A3D8W2R9</accession>
<organism evidence="1 2">
    <name type="scientific">Streptococcus agalactiae</name>
    <dbReference type="NCBI Taxonomy" id="1311"/>
    <lineage>
        <taxon>Bacteria</taxon>
        <taxon>Bacillati</taxon>
        <taxon>Bacillota</taxon>
        <taxon>Bacilli</taxon>
        <taxon>Lactobacillales</taxon>
        <taxon>Streptococcaceae</taxon>
        <taxon>Streptococcus</taxon>
    </lineage>
</organism>
<name>A0A3D8W2R9_STRAG</name>
<comment type="caution">
    <text evidence="1">The sequence shown here is derived from an EMBL/GenBank/DDBJ whole genome shotgun (WGS) entry which is preliminary data.</text>
</comment>
<reference evidence="1 2" key="1">
    <citation type="journal article" date="2018" name="Emerg. Microbes Infect.">
        <title>Phenotypic and molecular analysis of nontypeable Group B streptococci: identification of cps2a and hybrid cps2a/cps5 Group B streptococcal capsule gene clusters.</title>
        <authorList>
            <person name="Alhhazmi A."/>
            <person name="Tyrrell G.J."/>
        </authorList>
    </citation>
    <scope>NUCLEOTIDE SEQUENCE [LARGE SCALE GENOMIC DNA]</scope>
    <source>
        <strain evidence="1 2">PLGBS17</strain>
    </source>
</reference>
<evidence type="ECO:0000313" key="1">
    <source>
        <dbReference type="EMBL" id="RDY82760.1"/>
    </source>
</evidence>
<protein>
    <submittedName>
        <fullName evidence="1">Uncharacterized protein</fullName>
    </submittedName>
</protein>
<evidence type="ECO:0000313" key="2">
    <source>
        <dbReference type="Proteomes" id="UP000256718"/>
    </source>
</evidence>
<dbReference type="AlphaFoldDB" id="A0A3D8W2R9"/>
<gene>
    <name evidence="1" type="ORF">C4618_05075</name>
</gene>
<proteinExistence type="predicted"/>
<dbReference type="EMBL" id="QHGZ01000132">
    <property type="protein sequence ID" value="RDY82760.1"/>
    <property type="molecule type" value="Genomic_DNA"/>
</dbReference>
<dbReference type="Proteomes" id="UP000256718">
    <property type="component" value="Unassembled WGS sequence"/>
</dbReference>
<sequence length="37" mass="4503">MVKIEKLPDFKGEFFICQQLVEKRYIAPFRLIMEITK</sequence>